<keyword evidence="2" id="KW-1185">Reference proteome</keyword>
<organism evidence="1 2">
    <name type="scientific">Buteo japonicus</name>
    <dbReference type="NCBI Taxonomy" id="224669"/>
    <lineage>
        <taxon>Eukaryota</taxon>
        <taxon>Metazoa</taxon>
        <taxon>Chordata</taxon>
        <taxon>Craniata</taxon>
        <taxon>Vertebrata</taxon>
        <taxon>Euteleostomi</taxon>
        <taxon>Archelosauria</taxon>
        <taxon>Archosauria</taxon>
        <taxon>Dinosauria</taxon>
        <taxon>Saurischia</taxon>
        <taxon>Theropoda</taxon>
        <taxon>Coelurosauria</taxon>
        <taxon>Aves</taxon>
        <taxon>Neognathae</taxon>
        <taxon>Neoaves</taxon>
        <taxon>Telluraves</taxon>
        <taxon>Accipitrimorphae</taxon>
        <taxon>Accipitriformes</taxon>
        <taxon>Accipitridae</taxon>
        <taxon>Accipitrinae</taxon>
        <taxon>Buteo</taxon>
    </lineage>
</organism>
<dbReference type="AlphaFoldDB" id="A0A8C0BNJ2"/>
<dbReference type="Proteomes" id="UP000694555">
    <property type="component" value="Unplaced"/>
</dbReference>
<dbReference type="Ensembl" id="ENSBJAT00000019386.1">
    <property type="protein sequence ID" value="ENSBJAP00000018864.1"/>
    <property type="gene ID" value="ENSBJAG00000012408.1"/>
</dbReference>
<accession>A0A8C0BNJ2</accession>
<evidence type="ECO:0000313" key="2">
    <source>
        <dbReference type="Proteomes" id="UP000694555"/>
    </source>
</evidence>
<name>A0A8C0BNJ2_9AVES</name>
<reference evidence="1" key="1">
    <citation type="submission" date="2025-08" db="UniProtKB">
        <authorList>
            <consortium name="Ensembl"/>
        </authorList>
    </citation>
    <scope>IDENTIFICATION</scope>
</reference>
<proteinExistence type="predicted"/>
<sequence>MGSQVLPENLLRGLLSPQIRRSCQEPAPEQCSHWVTASFGYPPALAWGPLQAAGGYLLYRGPPWLEDGHTLFDYDVGLNDIVQLLIRSESEAPTTSVTNQGGEVNPCAVSNCKIKVKRAASSRSPNQPSTSAHLFLIDPGIGLYKVCASFESKGLILHLSL</sequence>
<evidence type="ECO:0000313" key="1">
    <source>
        <dbReference type="Ensembl" id="ENSBJAP00000018864.1"/>
    </source>
</evidence>
<reference evidence="1" key="2">
    <citation type="submission" date="2025-09" db="UniProtKB">
        <authorList>
            <consortium name="Ensembl"/>
        </authorList>
    </citation>
    <scope>IDENTIFICATION</scope>
</reference>
<protein>
    <submittedName>
        <fullName evidence="1">Uncharacterized protein</fullName>
    </submittedName>
</protein>